<dbReference type="PROSITE" id="PS50096">
    <property type="entry name" value="IQ"/>
    <property type="match status" value="2"/>
</dbReference>
<dbReference type="InterPro" id="IPR000048">
    <property type="entry name" value="IQ_motif_EF-hand-BS"/>
</dbReference>
<feature type="compositionally biased region" description="Basic and acidic residues" evidence="4">
    <location>
        <begin position="598"/>
        <end position="623"/>
    </location>
</feature>
<evidence type="ECO:0000256" key="3">
    <source>
        <dbReference type="ARBA" id="ARBA00045534"/>
    </source>
</evidence>
<dbReference type="KEGG" id="cmax:111492080"/>
<feature type="compositionally biased region" description="Polar residues" evidence="4">
    <location>
        <begin position="771"/>
        <end position="798"/>
    </location>
</feature>
<evidence type="ECO:0000313" key="7">
    <source>
        <dbReference type="RefSeq" id="XP_022997029.1"/>
    </source>
</evidence>
<feature type="compositionally biased region" description="Basic and acidic residues" evidence="4">
    <location>
        <begin position="706"/>
        <end position="717"/>
    </location>
</feature>
<feature type="compositionally biased region" description="Polar residues" evidence="4">
    <location>
        <begin position="639"/>
        <end position="650"/>
    </location>
</feature>
<dbReference type="Pfam" id="PF00612">
    <property type="entry name" value="IQ"/>
    <property type="match status" value="2"/>
</dbReference>
<accession>A0A6J1KAA7</accession>
<evidence type="ECO:0000256" key="4">
    <source>
        <dbReference type="SAM" id="MobiDB-lite"/>
    </source>
</evidence>
<comment type="similarity">
    <text evidence="2">Belongs to the IQD family.</text>
</comment>
<feature type="region of interest" description="Disordered" evidence="4">
    <location>
        <begin position="468"/>
        <end position="491"/>
    </location>
</feature>
<dbReference type="SMART" id="SM00015">
    <property type="entry name" value="IQ"/>
    <property type="match status" value="2"/>
</dbReference>
<dbReference type="GeneID" id="111492080"/>
<organism evidence="5 7">
    <name type="scientific">Cucurbita maxima</name>
    <name type="common">Pumpkin</name>
    <name type="synonym">Winter squash</name>
    <dbReference type="NCBI Taxonomy" id="3661"/>
    <lineage>
        <taxon>Eukaryota</taxon>
        <taxon>Viridiplantae</taxon>
        <taxon>Streptophyta</taxon>
        <taxon>Embryophyta</taxon>
        <taxon>Tracheophyta</taxon>
        <taxon>Spermatophyta</taxon>
        <taxon>Magnoliopsida</taxon>
        <taxon>eudicotyledons</taxon>
        <taxon>Gunneridae</taxon>
        <taxon>Pentapetalae</taxon>
        <taxon>rosids</taxon>
        <taxon>fabids</taxon>
        <taxon>Cucurbitales</taxon>
        <taxon>Cucurbitaceae</taxon>
        <taxon>Cucurbiteae</taxon>
        <taxon>Cucurbita</taxon>
    </lineage>
</organism>
<evidence type="ECO:0000256" key="1">
    <source>
        <dbReference type="ARBA" id="ARBA00022860"/>
    </source>
</evidence>
<protein>
    <submittedName>
        <fullName evidence="6 7">Protein IQ-DOMAIN 32-like isoform X1</fullName>
    </submittedName>
</protein>
<feature type="compositionally biased region" description="Polar residues" evidence="4">
    <location>
        <begin position="331"/>
        <end position="342"/>
    </location>
</feature>
<dbReference type="Gene3D" id="1.20.5.190">
    <property type="match status" value="1"/>
</dbReference>
<evidence type="ECO:0000313" key="6">
    <source>
        <dbReference type="RefSeq" id="XP_022997028.1"/>
    </source>
</evidence>
<comment type="function">
    <text evidence="3">May be involved in cooperative interactions with calmodulins or calmodulin-like proteins. Recruits calmodulin proteins to microtubules, thus being a potential scaffold in cellular signaling and trafficking. May associate with nucleic acids and regulate gene expression at the transcriptional or post-transcriptional level.</text>
</comment>
<feature type="compositionally biased region" description="Polar residues" evidence="4">
    <location>
        <begin position="474"/>
        <end position="483"/>
    </location>
</feature>
<reference evidence="6 7" key="1">
    <citation type="submission" date="2025-04" db="UniProtKB">
        <authorList>
            <consortium name="RefSeq"/>
        </authorList>
    </citation>
    <scope>IDENTIFICATION</scope>
    <source>
        <tissue evidence="6 7">Young leaves</tissue>
    </source>
</reference>
<feature type="compositionally biased region" description="Basic and acidic residues" evidence="4">
    <location>
        <begin position="534"/>
        <end position="544"/>
    </location>
</feature>
<dbReference type="RefSeq" id="XP_022997028.1">
    <property type="nucleotide sequence ID" value="XM_023141260.1"/>
</dbReference>
<dbReference type="InterPro" id="IPR027417">
    <property type="entry name" value="P-loop_NTPase"/>
</dbReference>
<gene>
    <name evidence="6 7" type="primary">LOC111492080</name>
</gene>
<evidence type="ECO:0000313" key="5">
    <source>
        <dbReference type="Proteomes" id="UP000504608"/>
    </source>
</evidence>
<feature type="region of interest" description="Disordered" evidence="4">
    <location>
        <begin position="572"/>
        <end position="798"/>
    </location>
</feature>
<evidence type="ECO:0000256" key="2">
    <source>
        <dbReference type="ARBA" id="ARBA00024341"/>
    </source>
</evidence>
<dbReference type="PANTHER" id="PTHR32295:SF154">
    <property type="entry name" value="PROTEIN IQ-DOMAIN 32"/>
    <property type="match status" value="1"/>
</dbReference>
<feature type="compositionally biased region" description="Low complexity" evidence="4">
    <location>
        <begin position="664"/>
        <end position="676"/>
    </location>
</feature>
<dbReference type="RefSeq" id="XP_022997029.1">
    <property type="nucleotide sequence ID" value="XM_023141261.1"/>
</dbReference>
<feature type="compositionally biased region" description="Polar residues" evidence="4">
    <location>
        <begin position="677"/>
        <end position="689"/>
    </location>
</feature>
<dbReference type="AlphaFoldDB" id="A0A6J1KAA7"/>
<dbReference type="Proteomes" id="UP000504608">
    <property type="component" value="Unplaced"/>
</dbReference>
<sequence>MGRPRSCFQIITCGSDSKDKDEIDVLESKDSKDKRTWSFRKKSSQHRVLNNTVIAETPAAEKENLETTTFDFQSSPSSTVPEKPTVIHFTNEETHVPNVENPKGSDKVDDASEIENKVDSEVEEAIVVVIQAGVRGLLAQRELLKLKNVIKVQAAVRGFLVRRHAVGTLRCAQAIVKMQAIVRARRARLSPEGSAPDELHKKNEKENPGSKIMAKGGRTKSNLRYISIEKLLSNNFARQLLESTPRNNPIKIKCDPSKNDSAWKWLERWMAVSSSDVLEPKEEELAPDQLEKETEELKREESDTELTKGEIKESHAEDRIDSKALSETEDLNSSTIKSVSPSESEDLMTYDADNLQSQTSCSPSSLVKDNLEQPLPETARTAEAKEISTKVSSVQDQKIQMDDVGLQTESNPLKRLAPEQLENEGKKFVLGLRKVNNPSFINAQEKFEQLSSPSYSTGTIRSMYQDDGIEPHSETVSSTTDTSPRTKESSADENIVLPASRIVQVGVSECGTELSISSTLDSPGISEAGVADPHSNDVSKKRVQDPSSDLITEVEVKGSITPMQKGTQLLVDQPEEVSESNGHSITSVAVVDSAPEVSESKLERSSSDKQREKEAGTGHDHQTYRSSPEASPRSHLNVPESQGTPSSQVSIKAKRDKTDKSQKQKSPSAGKKSPSSLNCNSGTRSSTDNSYKDQKTGKRRNSFDSARPENVEKELKESISSNSLPHFMQATQSARAKASTNSPRSSPDVQDGELYIKKRHSLPADGRQGSPRIQQSTSRTQQGVKGNGTHSSQFNFFK</sequence>
<dbReference type="SUPFAM" id="SSF52540">
    <property type="entry name" value="P-loop containing nucleoside triphosphate hydrolases"/>
    <property type="match status" value="1"/>
</dbReference>
<dbReference type="PANTHER" id="PTHR32295">
    <property type="entry name" value="IQ-DOMAIN 5-RELATED"/>
    <property type="match status" value="1"/>
</dbReference>
<feature type="region of interest" description="Disordered" evidence="4">
    <location>
        <begin position="517"/>
        <end position="548"/>
    </location>
</feature>
<feature type="compositionally biased region" description="Basic and acidic residues" evidence="4">
    <location>
        <begin position="278"/>
        <end position="326"/>
    </location>
</feature>
<dbReference type="GO" id="GO:0005516">
    <property type="term" value="F:calmodulin binding"/>
    <property type="evidence" value="ECO:0007669"/>
    <property type="project" value="UniProtKB-KW"/>
</dbReference>
<name>A0A6J1KAA7_CUCMA</name>
<proteinExistence type="inferred from homology"/>
<keyword evidence="1" id="KW-0112">Calmodulin-binding</keyword>
<feature type="compositionally biased region" description="Basic and acidic residues" evidence="4">
    <location>
        <begin position="197"/>
        <end position="208"/>
    </location>
</feature>
<feature type="region of interest" description="Disordered" evidence="4">
    <location>
        <begin position="189"/>
        <end position="216"/>
    </location>
</feature>
<dbReference type="OrthoDB" id="1747078at2759"/>
<feature type="region of interest" description="Disordered" evidence="4">
    <location>
        <begin position="276"/>
        <end position="345"/>
    </location>
</feature>
<keyword evidence="5" id="KW-1185">Reference proteome</keyword>
<feature type="compositionally biased region" description="Polar residues" evidence="4">
    <location>
        <begin position="718"/>
        <end position="748"/>
    </location>
</feature>